<evidence type="ECO:0000256" key="3">
    <source>
        <dbReference type="ARBA" id="ARBA00023163"/>
    </source>
</evidence>
<feature type="domain" description="HTH araC/xylS-type" evidence="4">
    <location>
        <begin position="266"/>
        <end position="365"/>
    </location>
</feature>
<dbReference type="Gene3D" id="1.10.10.60">
    <property type="entry name" value="Homeodomain-like"/>
    <property type="match status" value="1"/>
</dbReference>
<gene>
    <name evidence="5" type="ORF">CRH09_29190</name>
</gene>
<evidence type="ECO:0000313" key="6">
    <source>
        <dbReference type="Proteomes" id="UP000221961"/>
    </source>
</evidence>
<dbReference type="AlphaFoldDB" id="A0A291RQR2"/>
<dbReference type="SMART" id="SM00342">
    <property type="entry name" value="HTH_ARAC"/>
    <property type="match status" value="1"/>
</dbReference>
<dbReference type="Pfam" id="PF12833">
    <property type="entry name" value="HTH_18"/>
    <property type="match status" value="1"/>
</dbReference>
<dbReference type="SUPFAM" id="SSF46689">
    <property type="entry name" value="Homeodomain-like"/>
    <property type="match status" value="1"/>
</dbReference>
<evidence type="ECO:0000259" key="4">
    <source>
        <dbReference type="PROSITE" id="PS01124"/>
    </source>
</evidence>
<dbReference type="PROSITE" id="PS01124">
    <property type="entry name" value="HTH_ARAC_FAMILY_2"/>
    <property type="match status" value="1"/>
</dbReference>
<dbReference type="InterPro" id="IPR018060">
    <property type="entry name" value="HTH_AraC"/>
</dbReference>
<dbReference type="InterPro" id="IPR009057">
    <property type="entry name" value="Homeodomain-like_sf"/>
</dbReference>
<evidence type="ECO:0000313" key="5">
    <source>
        <dbReference type="EMBL" id="ATL69639.1"/>
    </source>
</evidence>
<proteinExistence type="predicted"/>
<keyword evidence="2" id="KW-0238">DNA-binding</keyword>
<dbReference type="KEGG" id="ntp:CRH09_29190"/>
<dbReference type="GO" id="GO:0000976">
    <property type="term" value="F:transcription cis-regulatory region binding"/>
    <property type="evidence" value="ECO:0007669"/>
    <property type="project" value="TreeGrafter"/>
</dbReference>
<evidence type="ECO:0000256" key="2">
    <source>
        <dbReference type="ARBA" id="ARBA00023125"/>
    </source>
</evidence>
<dbReference type="PANTHER" id="PTHR47894:SF1">
    <property type="entry name" value="HTH-TYPE TRANSCRIPTIONAL REGULATOR VQSM"/>
    <property type="match status" value="1"/>
</dbReference>
<organism evidence="5 6">
    <name type="scientific">Nocardia terpenica</name>
    <dbReference type="NCBI Taxonomy" id="455432"/>
    <lineage>
        <taxon>Bacteria</taxon>
        <taxon>Bacillati</taxon>
        <taxon>Actinomycetota</taxon>
        <taxon>Actinomycetes</taxon>
        <taxon>Mycobacteriales</taxon>
        <taxon>Nocardiaceae</taxon>
        <taxon>Nocardia</taxon>
    </lineage>
</organism>
<reference evidence="5 6" key="1">
    <citation type="submission" date="2017-10" db="EMBL/GenBank/DDBJ databases">
        <title>Comparative genomics between pathogenic Norcardia.</title>
        <authorList>
            <person name="Zeng L."/>
        </authorList>
    </citation>
    <scope>NUCLEOTIDE SEQUENCE [LARGE SCALE GENOMIC DNA]</scope>
    <source>
        <strain evidence="5 6">NC_YFY_NT001</strain>
    </source>
</reference>
<dbReference type="Pfam" id="PF12625">
    <property type="entry name" value="Arabinose_bd"/>
    <property type="match status" value="1"/>
</dbReference>
<evidence type="ECO:0000256" key="1">
    <source>
        <dbReference type="ARBA" id="ARBA00023015"/>
    </source>
</evidence>
<keyword evidence="3" id="KW-0804">Transcription</keyword>
<dbReference type="GO" id="GO:0005829">
    <property type="term" value="C:cytosol"/>
    <property type="evidence" value="ECO:0007669"/>
    <property type="project" value="TreeGrafter"/>
</dbReference>
<dbReference type="PANTHER" id="PTHR47894">
    <property type="entry name" value="HTH-TYPE TRANSCRIPTIONAL REGULATOR GADX"/>
    <property type="match status" value="1"/>
</dbReference>
<name>A0A291RQR2_9NOCA</name>
<sequence>MGRSQQTYFEVRPTYAVDFAAQQAEFCDDSRVDEPAHVRSITGAALLTDYAVSRGLTMSAILRHTGIREPQLQDPSAEITLDQEFTLMRNVVQGVRDEPGLGLMAGLLCHPPSLGVLGFAIMSAPTLRRAAEIALRYADLSLTVARHALLDYEDEVWVVRDDHTVPEDLRRFTLERDLAAIATLQQDLIPMRVPVLRVEVTVSPHPVYEMFGAMLGVDNIVFGSARSIMVWQTSALEVPLPQANTATARFYEKQCADLVQRRRTRNGVSGRVRDLLIRHGGVTDQARIAADLDLSVRTLRRRLAEEGTTFRELSNETVGMLAEELLVAGLTVEHVADRLGYASVSAFTAAFRAWKGQSPGHFARDHRGRASSRV</sequence>
<accession>A0A291RQR2</accession>
<dbReference type="EMBL" id="CP023778">
    <property type="protein sequence ID" value="ATL69639.1"/>
    <property type="molecule type" value="Genomic_DNA"/>
</dbReference>
<dbReference type="InterPro" id="IPR032687">
    <property type="entry name" value="AraC-type_N"/>
</dbReference>
<dbReference type="Proteomes" id="UP000221961">
    <property type="component" value="Chromosome"/>
</dbReference>
<protein>
    <submittedName>
        <fullName evidence="5">AraC family transcriptional regulator</fullName>
    </submittedName>
</protein>
<keyword evidence="1" id="KW-0805">Transcription regulation</keyword>
<dbReference type="GO" id="GO:0003700">
    <property type="term" value="F:DNA-binding transcription factor activity"/>
    <property type="evidence" value="ECO:0007669"/>
    <property type="project" value="InterPro"/>
</dbReference>